<feature type="domain" description="Fork-head" evidence="7">
    <location>
        <begin position="295"/>
        <end position="390"/>
    </location>
</feature>
<dbReference type="InterPro" id="IPR051770">
    <property type="entry name" value="Forkhead_box_regulator"/>
</dbReference>
<keyword evidence="3 5" id="KW-0238">DNA-binding</keyword>
<keyword evidence="4 5" id="KW-0539">Nucleus</keyword>
<proteinExistence type="predicted"/>
<comment type="subcellular location">
    <subcellularLocation>
        <location evidence="1 5">Nucleus</location>
    </subcellularLocation>
</comment>
<keyword evidence="2" id="KW-0217">Developmental protein</keyword>
<dbReference type="InterPro" id="IPR018122">
    <property type="entry name" value="TF_fork_head_CS_1"/>
</dbReference>
<dbReference type="InterPro" id="IPR030456">
    <property type="entry name" value="TF_fork_head_CS_2"/>
</dbReference>
<sequence>MIKTEEHADSSSLGVTSVGGGGYHYRNISSNIVVATPHIIENPALQTMDDKMAAMNHYHYHGAISSSQIDVKNEMDDRNSPAVGYHITDVKMESDKIPSMYHHPFDKISSYYINRSPYLISQVNDDPDYGEPRTSYLSQLDNSINTMRLTDSGPIPPLINYQPVSHTDLPSLRCRSNGSSGGHISPTSSSMTHPGISTVLTSGGHFTINQNPLLHKTPSPSPISPPASPTLSTTSQQPSNSGIQKKTSPSTSSGPTTSEQQLTSTTGDSGASSTGTGGSGGGTSKKSNGGRRQEKPQLSYINMIVMAIKDSPHRRRTLSEIYKYLQSKYDFFNGEYNGWKNSVRHNLSLNECFKKLPKECGKPGKGHYWTIDASAEYMFEDEGSLRRRPRGFRRKQQLKAYAGGGGSAFYPTGSGVGYEISVPDLPGGGYISQPYGTYGDYSAPNGAGQSAFGTAADSWHYPSPEGLSQYSKITHTSLHEPQPPGSPGSGQHQHQQQQSQHQQQQNLDYGNYSFAPSPYSIDNGLKMASLSQQMAPSVIAPSSSPPNLSPTSAGVVTMAASQHHQQEAMDCGGKVITGYAGGSTSSHSSMLPQQPQQQQHHHHGHHSHLHHHGGGPNVGLNTVLTSTSVHQYDHGVKFVN</sequence>
<dbReference type="PROSITE" id="PS00657">
    <property type="entry name" value="FORK_HEAD_1"/>
    <property type="match status" value="1"/>
</dbReference>
<evidence type="ECO:0000259" key="7">
    <source>
        <dbReference type="PROSITE" id="PS50039"/>
    </source>
</evidence>
<accession>A0A8D8EVP1</accession>
<dbReference type="PROSITE" id="PS50039">
    <property type="entry name" value="FORK_HEAD_3"/>
    <property type="match status" value="1"/>
</dbReference>
<dbReference type="GO" id="GO:0005634">
    <property type="term" value="C:nucleus"/>
    <property type="evidence" value="ECO:0007669"/>
    <property type="project" value="UniProtKB-SubCell"/>
</dbReference>
<feature type="compositionally biased region" description="Low complexity" evidence="6">
    <location>
        <begin position="229"/>
        <end position="239"/>
    </location>
</feature>
<dbReference type="Pfam" id="PF00250">
    <property type="entry name" value="Forkhead"/>
    <property type="match status" value="1"/>
</dbReference>
<dbReference type="GO" id="GO:0001710">
    <property type="term" value="P:mesodermal cell fate commitment"/>
    <property type="evidence" value="ECO:0007669"/>
    <property type="project" value="UniProtKB-ARBA"/>
</dbReference>
<feature type="region of interest" description="Disordered" evidence="6">
    <location>
        <begin position="161"/>
        <end position="297"/>
    </location>
</feature>
<dbReference type="EMBL" id="HBUE01012106">
    <property type="protein sequence ID" value="CAG6448976.1"/>
    <property type="molecule type" value="Transcribed_RNA"/>
</dbReference>
<dbReference type="InterPro" id="IPR036388">
    <property type="entry name" value="WH-like_DNA-bd_sf"/>
</dbReference>
<evidence type="ECO:0000256" key="4">
    <source>
        <dbReference type="ARBA" id="ARBA00023242"/>
    </source>
</evidence>
<evidence type="ECO:0000256" key="5">
    <source>
        <dbReference type="PROSITE-ProRule" id="PRU00089"/>
    </source>
</evidence>
<dbReference type="SMART" id="SM00339">
    <property type="entry name" value="FH"/>
    <property type="match status" value="1"/>
</dbReference>
<name>A0A8D8EVP1_CULPI</name>
<dbReference type="PRINTS" id="PR00053">
    <property type="entry name" value="FORKHEAD"/>
</dbReference>
<dbReference type="GO" id="GO:0000978">
    <property type="term" value="F:RNA polymerase II cis-regulatory region sequence-specific DNA binding"/>
    <property type="evidence" value="ECO:0007669"/>
    <property type="project" value="TreeGrafter"/>
</dbReference>
<dbReference type="GO" id="GO:0009887">
    <property type="term" value="P:animal organ morphogenesis"/>
    <property type="evidence" value="ECO:0007669"/>
    <property type="project" value="TreeGrafter"/>
</dbReference>
<feature type="compositionally biased region" description="Low complexity" evidence="6">
    <location>
        <begin position="585"/>
        <end position="598"/>
    </location>
</feature>
<dbReference type="AlphaFoldDB" id="A0A8D8EVP1"/>
<evidence type="ECO:0000313" key="8">
    <source>
        <dbReference type="EMBL" id="CAG6448976.1"/>
    </source>
</evidence>
<feature type="region of interest" description="Disordered" evidence="6">
    <location>
        <begin position="476"/>
        <end position="515"/>
    </location>
</feature>
<dbReference type="GO" id="GO:0000981">
    <property type="term" value="F:DNA-binding transcription factor activity, RNA polymerase II-specific"/>
    <property type="evidence" value="ECO:0007669"/>
    <property type="project" value="TreeGrafter"/>
</dbReference>
<dbReference type="PANTHER" id="PTHR46262:SF2">
    <property type="entry name" value="FORKHEAD BOX PROTEIN BINIOU"/>
    <property type="match status" value="1"/>
</dbReference>
<dbReference type="InterPro" id="IPR036390">
    <property type="entry name" value="WH_DNA-bd_sf"/>
</dbReference>
<organism evidence="8">
    <name type="scientific">Culex pipiens</name>
    <name type="common">House mosquito</name>
    <dbReference type="NCBI Taxonomy" id="7175"/>
    <lineage>
        <taxon>Eukaryota</taxon>
        <taxon>Metazoa</taxon>
        <taxon>Ecdysozoa</taxon>
        <taxon>Arthropoda</taxon>
        <taxon>Hexapoda</taxon>
        <taxon>Insecta</taxon>
        <taxon>Pterygota</taxon>
        <taxon>Neoptera</taxon>
        <taxon>Endopterygota</taxon>
        <taxon>Diptera</taxon>
        <taxon>Nematocera</taxon>
        <taxon>Culicoidea</taxon>
        <taxon>Culicidae</taxon>
        <taxon>Culicinae</taxon>
        <taxon>Culicini</taxon>
        <taxon>Culex</taxon>
        <taxon>Culex</taxon>
    </lineage>
</organism>
<feature type="compositionally biased region" description="Pro residues" evidence="6">
    <location>
        <begin position="219"/>
        <end position="228"/>
    </location>
</feature>
<evidence type="ECO:0000256" key="6">
    <source>
        <dbReference type="SAM" id="MobiDB-lite"/>
    </source>
</evidence>
<evidence type="ECO:0000256" key="3">
    <source>
        <dbReference type="ARBA" id="ARBA00023125"/>
    </source>
</evidence>
<feature type="compositionally biased region" description="Low complexity" evidence="6">
    <location>
        <begin position="247"/>
        <end position="274"/>
    </location>
</feature>
<feature type="compositionally biased region" description="Low complexity" evidence="6">
    <location>
        <begin position="489"/>
        <end position="505"/>
    </location>
</feature>
<dbReference type="FunFam" id="1.10.10.10:FF:000071">
    <property type="entry name" value="Forkhead box F1"/>
    <property type="match status" value="1"/>
</dbReference>
<feature type="DNA-binding region" description="Fork-head" evidence="5">
    <location>
        <begin position="295"/>
        <end position="390"/>
    </location>
</feature>
<protein>
    <submittedName>
        <fullName evidence="8">Forkhead box protein biniou</fullName>
    </submittedName>
</protein>
<feature type="compositionally biased region" description="Basic residues" evidence="6">
    <location>
        <begin position="599"/>
        <end position="613"/>
    </location>
</feature>
<dbReference type="SUPFAM" id="SSF46785">
    <property type="entry name" value="Winged helix' DNA-binding domain"/>
    <property type="match status" value="1"/>
</dbReference>
<evidence type="ECO:0000256" key="2">
    <source>
        <dbReference type="ARBA" id="ARBA00022473"/>
    </source>
</evidence>
<dbReference type="PROSITE" id="PS00658">
    <property type="entry name" value="FORK_HEAD_2"/>
    <property type="match status" value="1"/>
</dbReference>
<dbReference type="PANTHER" id="PTHR46262">
    <property type="entry name" value="FORKHEAD BOX PROTEIN BINIOU"/>
    <property type="match status" value="1"/>
</dbReference>
<evidence type="ECO:0000256" key="1">
    <source>
        <dbReference type="ARBA" id="ARBA00004123"/>
    </source>
</evidence>
<dbReference type="InterPro" id="IPR001766">
    <property type="entry name" value="Fork_head_dom"/>
</dbReference>
<dbReference type="Gene3D" id="1.10.10.10">
    <property type="entry name" value="Winged helix-like DNA-binding domain superfamily/Winged helix DNA-binding domain"/>
    <property type="match status" value="1"/>
</dbReference>
<reference evidence="8" key="1">
    <citation type="submission" date="2021-05" db="EMBL/GenBank/DDBJ databases">
        <authorList>
            <person name="Alioto T."/>
            <person name="Alioto T."/>
            <person name="Gomez Garrido J."/>
        </authorList>
    </citation>
    <scope>NUCLEOTIDE SEQUENCE</scope>
</reference>
<feature type="region of interest" description="Disordered" evidence="6">
    <location>
        <begin position="537"/>
        <end position="622"/>
    </location>
</feature>